<feature type="binding site" evidence="8">
    <location>
        <position position="68"/>
    </location>
    <ligand>
        <name>substrate</name>
    </ligand>
</feature>
<comment type="catalytic activity">
    <reaction evidence="7 8">
        <text>(2S,6S)-2,6-diaminopimelate = meso-2,6-diaminopimelate</text>
        <dbReference type="Rhea" id="RHEA:15393"/>
        <dbReference type="ChEBI" id="CHEBI:57609"/>
        <dbReference type="ChEBI" id="CHEBI:57791"/>
        <dbReference type="EC" id="5.1.1.7"/>
    </reaction>
</comment>
<evidence type="ECO:0000313" key="10">
    <source>
        <dbReference type="EMBL" id="MEL3974679.1"/>
    </source>
</evidence>
<protein>
    <recommendedName>
        <fullName evidence="3 8">Diaminopimelate epimerase</fullName>
        <shortName evidence="8">DAP epimerase</shortName>
        <ecNumber evidence="3 8">5.1.1.7</ecNumber>
    </recommendedName>
    <alternativeName>
        <fullName evidence="8">PLP-independent amino acid racemase</fullName>
    </alternativeName>
</protein>
<dbReference type="Gene3D" id="3.10.310.10">
    <property type="entry name" value="Diaminopimelate Epimerase, Chain A, domain 1"/>
    <property type="match status" value="2"/>
</dbReference>
<dbReference type="SUPFAM" id="SSF54506">
    <property type="entry name" value="Diaminopimelate epimerase-like"/>
    <property type="match status" value="2"/>
</dbReference>
<dbReference type="EC" id="5.1.1.7" evidence="3 8"/>
<dbReference type="Pfam" id="PF01678">
    <property type="entry name" value="DAP_epimerase"/>
    <property type="match status" value="2"/>
</dbReference>
<feature type="active site" evidence="9">
    <location>
        <position position="77"/>
    </location>
</feature>
<reference evidence="10 11" key="1">
    <citation type="submission" date="2024-04" db="EMBL/GenBank/DDBJ databases">
        <title>Bacillus oryzaecorticis sp. nov., a moderately halophilic bacterium isolated from rice husks.</title>
        <authorList>
            <person name="Zhu H.-S."/>
        </authorList>
    </citation>
    <scope>NUCLEOTIDE SEQUENCE [LARGE SCALE GENOMIC DNA]</scope>
    <source>
        <strain evidence="10 11">ZC255</strain>
    </source>
</reference>
<dbReference type="GO" id="GO:0008837">
    <property type="term" value="F:diaminopimelate epimerase activity"/>
    <property type="evidence" value="ECO:0007669"/>
    <property type="project" value="UniProtKB-EC"/>
</dbReference>
<evidence type="ECO:0000256" key="5">
    <source>
        <dbReference type="ARBA" id="ARBA00023154"/>
    </source>
</evidence>
<evidence type="ECO:0000256" key="2">
    <source>
        <dbReference type="ARBA" id="ARBA00010219"/>
    </source>
</evidence>
<feature type="binding site" evidence="8">
    <location>
        <position position="165"/>
    </location>
    <ligand>
        <name>substrate</name>
    </ligand>
</feature>
<comment type="function">
    <text evidence="8">Catalyzes the stereoinversion of LL-2,6-diaminopimelate (L,L-DAP) to meso-diaminopimelate (meso-DAP), a precursor of L-lysine and an essential component of the bacterial peptidoglycan.</text>
</comment>
<keyword evidence="4 8" id="KW-0028">Amino-acid biosynthesis</keyword>
<dbReference type="EMBL" id="JBBYAF010000070">
    <property type="protein sequence ID" value="MEL3974679.1"/>
    <property type="molecule type" value="Genomic_DNA"/>
</dbReference>
<comment type="similarity">
    <text evidence="2 8">Belongs to the diaminopimelate epimerase family.</text>
</comment>
<evidence type="ECO:0000256" key="7">
    <source>
        <dbReference type="ARBA" id="ARBA00051712"/>
    </source>
</evidence>
<evidence type="ECO:0000256" key="6">
    <source>
        <dbReference type="ARBA" id="ARBA00023235"/>
    </source>
</evidence>
<comment type="subunit">
    <text evidence="8">Homodimer.</text>
</comment>
<dbReference type="NCBIfam" id="TIGR00652">
    <property type="entry name" value="DapF"/>
    <property type="match status" value="1"/>
</dbReference>
<dbReference type="PANTHER" id="PTHR31689:SF0">
    <property type="entry name" value="DIAMINOPIMELATE EPIMERASE"/>
    <property type="match status" value="1"/>
</dbReference>
<keyword evidence="6 8" id="KW-0413">Isomerase</keyword>
<feature type="binding site" evidence="8">
    <location>
        <begin position="229"/>
        <end position="230"/>
    </location>
    <ligand>
        <name>substrate</name>
    </ligand>
</feature>
<feature type="binding site" evidence="8">
    <location>
        <begin position="219"/>
        <end position="220"/>
    </location>
    <ligand>
        <name>substrate</name>
    </ligand>
</feature>
<accession>A0ABU9KEX6</accession>
<feature type="site" description="Could be important to modulate the pK values of the two catalytic cysteine residues" evidence="8">
    <location>
        <position position="219"/>
    </location>
</feature>
<proteinExistence type="inferred from homology"/>
<keyword evidence="8" id="KW-0963">Cytoplasm</keyword>
<dbReference type="PANTHER" id="PTHR31689">
    <property type="entry name" value="DIAMINOPIMELATE EPIMERASE, CHLOROPLASTIC"/>
    <property type="match status" value="1"/>
</dbReference>
<dbReference type="HAMAP" id="MF_00197">
    <property type="entry name" value="DAP_epimerase"/>
    <property type="match status" value="1"/>
</dbReference>
<gene>
    <name evidence="8 10" type="primary">dapF</name>
    <name evidence="10" type="ORF">AAEO50_20535</name>
</gene>
<dbReference type="InterPro" id="IPR001653">
    <property type="entry name" value="DAP_epimerase_DapF"/>
</dbReference>
<feature type="active site" description="Proton donor" evidence="8">
    <location>
        <position position="77"/>
    </location>
</feature>
<keyword evidence="5 8" id="KW-0457">Lysine biosynthesis</keyword>
<comment type="caution">
    <text evidence="8">Lacks conserved residue(s) required for the propagation of feature annotation.</text>
</comment>
<dbReference type="RefSeq" id="WP_341986229.1">
    <property type="nucleotide sequence ID" value="NZ_JBBYAF010000070.1"/>
</dbReference>
<comment type="subcellular location">
    <subcellularLocation>
        <location evidence="8">Cytoplasm</location>
    </subcellularLocation>
</comment>
<keyword evidence="11" id="KW-1185">Reference proteome</keyword>
<dbReference type="PROSITE" id="PS01326">
    <property type="entry name" value="DAP_EPIMERASE"/>
    <property type="match status" value="1"/>
</dbReference>
<comment type="pathway">
    <text evidence="1 8">Amino-acid biosynthesis; L-lysine biosynthesis via DAP pathway; DL-2,6-diaminopimelate from LL-2,6-diaminopimelate: step 1/1.</text>
</comment>
<dbReference type="InterPro" id="IPR018510">
    <property type="entry name" value="DAP_epimerase_AS"/>
</dbReference>
<feature type="binding site" evidence="8">
    <location>
        <position position="201"/>
    </location>
    <ligand>
        <name>substrate</name>
    </ligand>
</feature>
<evidence type="ECO:0000256" key="1">
    <source>
        <dbReference type="ARBA" id="ARBA00005196"/>
    </source>
</evidence>
<feature type="site" description="Could be important to modulate the pK values of the two catalytic cysteine residues" evidence="8">
    <location>
        <position position="167"/>
    </location>
</feature>
<feature type="binding site" evidence="8">
    <location>
        <begin position="78"/>
        <end position="79"/>
    </location>
    <ligand>
        <name>substrate</name>
    </ligand>
</feature>
<feature type="binding site" evidence="8">
    <location>
        <position position="13"/>
    </location>
    <ligand>
        <name>substrate</name>
    </ligand>
</feature>
<dbReference type="Proteomes" id="UP001389717">
    <property type="component" value="Unassembled WGS sequence"/>
</dbReference>
<feature type="active site" description="Proton acceptor" evidence="8">
    <location>
        <position position="228"/>
    </location>
</feature>
<sequence length="331" mass="36870">MKLNFIKCHGSGNDFLLIDEVSNHYTFTEEERQNLSLSLCDRQTGIGADGILFVMDSRHCDAKMRVFNADGSEASMCGNGLRCVGRYVCELFDKENIIIETMKADLKVASAPAIFDDIPTYNVEISPVYFDLDQVPMNMDHTQVINQKIPEISNRLQFTVLAVPNPHLISIVNAETIISNEQKMISETVNGPNNLFPDGVNVSFVHRLGEGAIYVRTFERGVGFTNACGTAMSASSLVTCLLGHNRLDEEIEVYNNGGKVRVVVRQGSAGHYYMELIGNATYMFEAEFELSLSQPELFEVLSHTEFNEEAAYGLLQKHAKKVVDSKVFTKV</sequence>
<evidence type="ECO:0000256" key="4">
    <source>
        <dbReference type="ARBA" id="ARBA00022605"/>
    </source>
</evidence>
<evidence type="ECO:0000256" key="3">
    <source>
        <dbReference type="ARBA" id="ARBA00013080"/>
    </source>
</evidence>
<comment type="caution">
    <text evidence="10">The sequence shown here is derived from an EMBL/GenBank/DDBJ whole genome shotgun (WGS) entry which is preliminary data.</text>
</comment>
<name>A0ABU9KEX6_9BACI</name>
<evidence type="ECO:0000256" key="8">
    <source>
        <dbReference type="HAMAP-Rule" id="MF_00197"/>
    </source>
</evidence>
<organism evidence="10 11">
    <name type="scientific">Rossellomorea oryzaecorticis</name>
    <dbReference type="NCBI Taxonomy" id="1396505"/>
    <lineage>
        <taxon>Bacteria</taxon>
        <taxon>Bacillati</taxon>
        <taxon>Bacillota</taxon>
        <taxon>Bacilli</taxon>
        <taxon>Bacillales</taxon>
        <taxon>Bacillaceae</taxon>
        <taxon>Rossellomorea</taxon>
    </lineage>
</organism>
<evidence type="ECO:0000313" key="11">
    <source>
        <dbReference type="Proteomes" id="UP001389717"/>
    </source>
</evidence>
<evidence type="ECO:0000256" key="9">
    <source>
        <dbReference type="PROSITE-ProRule" id="PRU10125"/>
    </source>
</evidence>